<accession>A0A0E9UEL5</accession>
<dbReference type="EMBL" id="GBXM01044298">
    <property type="protein sequence ID" value="JAH64279.1"/>
    <property type="molecule type" value="Transcribed_RNA"/>
</dbReference>
<reference evidence="1" key="1">
    <citation type="submission" date="2014-11" db="EMBL/GenBank/DDBJ databases">
        <authorList>
            <person name="Amaro Gonzalez C."/>
        </authorList>
    </citation>
    <scope>NUCLEOTIDE SEQUENCE</scope>
</reference>
<reference evidence="1" key="2">
    <citation type="journal article" date="2015" name="Fish Shellfish Immunol.">
        <title>Early steps in the European eel (Anguilla anguilla)-Vibrio vulnificus interaction in the gills: Role of the RtxA13 toxin.</title>
        <authorList>
            <person name="Callol A."/>
            <person name="Pajuelo D."/>
            <person name="Ebbesson L."/>
            <person name="Teles M."/>
            <person name="MacKenzie S."/>
            <person name="Amaro C."/>
        </authorList>
    </citation>
    <scope>NUCLEOTIDE SEQUENCE</scope>
</reference>
<name>A0A0E9UEL5_ANGAN</name>
<dbReference type="AlphaFoldDB" id="A0A0E9UEL5"/>
<protein>
    <submittedName>
        <fullName evidence="1">Uncharacterized protein</fullName>
    </submittedName>
</protein>
<evidence type="ECO:0000313" key="1">
    <source>
        <dbReference type="EMBL" id="JAH64279.1"/>
    </source>
</evidence>
<proteinExistence type="predicted"/>
<sequence length="36" mass="4247">MTTHQNHCKFTEPMRLINCLVCTDDLTHLRSIHHSL</sequence>
<organism evidence="1">
    <name type="scientific">Anguilla anguilla</name>
    <name type="common">European freshwater eel</name>
    <name type="synonym">Muraena anguilla</name>
    <dbReference type="NCBI Taxonomy" id="7936"/>
    <lineage>
        <taxon>Eukaryota</taxon>
        <taxon>Metazoa</taxon>
        <taxon>Chordata</taxon>
        <taxon>Craniata</taxon>
        <taxon>Vertebrata</taxon>
        <taxon>Euteleostomi</taxon>
        <taxon>Actinopterygii</taxon>
        <taxon>Neopterygii</taxon>
        <taxon>Teleostei</taxon>
        <taxon>Anguilliformes</taxon>
        <taxon>Anguillidae</taxon>
        <taxon>Anguilla</taxon>
    </lineage>
</organism>